<dbReference type="OrthoDB" id="5365701at2759"/>
<gene>
    <name evidence="2" type="ORF">GPUH_LOCUS9544</name>
</gene>
<dbReference type="GO" id="GO:0004473">
    <property type="term" value="F:malate dehydrogenase (decarboxylating) (NADP+) activity"/>
    <property type="evidence" value="ECO:0007669"/>
    <property type="project" value="TreeGrafter"/>
</dbReference>
<dbReference type="GO" id="GO:0005739">
    <property type="term" value="C:mitochondrion"/>
    <property type="evidence" value="ECO:0007669"/>
    <property type="project" value="TreeGrafter"/>
</dbReference>
<dbReference type="AlphaFoldDB" id="A0A183DLF3"/>
<dbReference type="InterPro" id="IPR012302">
    <property type="entry name" value="Malic_NAD-bd"/>
</dbReference>
<dbReference type="GO" id="GO:0006108">
    <property type="term" value="P:malate metabolic process"/>
    <property type="evidence" value="ECO:0007669"/>
    <property type="project" value="TreeGrafter"/>
</dbReference>
<dbReference type="Pfam" id="PF03949">
    <property type="entry name" value="Malic_M"/>
    <property type="match status" value="1"/>
</dbReference>
<dbReference type="WBParaSite" id="GPUH_0000955501-mRNA-1">
    <property type="protein sequence ID" value="GPUH_0000955501-mRNA-1"/>
    <property type="gene ID" value="GPUH_0000955501"/>
</dbReference>
<keyword evidence="3" id="KW-1185">Reference proteome</keyword>
<proteinExistence type="predicted"/>
<dbReference type="GO" id="GO:0051287">
    <property type="term" value="F:NAD binding"/>
    <property type="evidence" value="ECO:0007669"/>
    <property type="project" value="InterPro"/>
</dbReference>
<dbReference type="Proteomes" id="UP000271098">
    <property type="component" value="Unassembled WGS sequence"/>
</dbReference>
<dbReference type="PRINTS" id="PR00072">
    <property type="entry name" value="MALOXRDTASE"/>
</dbReference>
<dbReference type="PROSITE" id="PS51257">
    <property type="entry name" value="PROKAR_LIPOPROTEIN"/>
    <property type="match status" value="1"/>
</dbReference>
<reference evidence="2 3" key="2">
    <citation type="submission" date="2018-11" db="EMBL/GenBank/DDBJ databases">
        <authorList>
            <consortium name="Pathogen Informatics"/>
        </authorList>
    </citation>
    <scope>NUCLEOTIDE SEQUENCE [LARGE SCALE GENOMIC DNA]</scope>
</reference>
<dbReference type="InterPro" id="IPR001891">
    <property type="entry name" value="Malic_OxRdtase"/>
</dbReference>
<dbReference type="PANTHER" id="PTHR23406">
    <property type="entry name" value="MALIC ENZYME-RELATED"/>
    <property type="match status" value="1"/>
</dbReference>
<sequence length="74" mass="8095">MYRNQYCLFNDDIQGTAAAALAGLLACKEHTGRPVSAETFLFYGAGAVSFRLRSSVPFLYAFSTKHSRTVLAKS</sequence>
<reference evidence="4" key="1">
    <citation type="submission" date="2016-06" db="UniProtKB">
        <authorList>
            <consortium name="WormBaseParasite"/>
        </authorList>
    </citation>
    <scope>IDENTIFICATION</scope>
</reference>
<protein>
    <submittedName>
        <fullName evidence="4">Malic_M domain-containing protein</fullName>
    </submittedName>
</protein>
<dbReference type="PANTHER" id="PTHR23406:SF27">
    <property type="entry name" value="NAD-DEPENDENT MALIC ENZYME, MITOCHONDRIAL"/>
    <property type="match status" value="1"/>
</dbReference>
<organism evidence="4">
    <name type="scientific">Gongylonema pulchrum</name>
    <dbReference type="NCBI Taxonomy" id="637853"/>
    <lineage>
        <taxon>Eukaryota</taxon>
        <taxon>Metazoa</taxon>
        <taxon>Ecdysozoa</taxon>
        <taxon>Nematoda</taxon>
        <taxon>Chromadorea</taxon>
        <taxon>Rhabditida</taxon>
        <taxon>Spirurina</taxon>
        <taxon>Spiruromorpha</taxon>
        <taxon>Spiruroidea</taxon>
        <taxon>Gongylonematidae</taxon>
        <taxon>Gongylonema</taxon>
    </lineage>
</organism>
<evidence type="ECO:0000313" key="2">
    <source>
        <dbReference type="EMBL" id="VDK73695.1"/>
    </source>
</evidence>
<accession>A0A183DLF3</accession>
<dbReference type="SUPFAM" id="SSF51735">
    <property type="entry name" value="NAD(P)-binding Rossmann-fold domains"/>
    <property type="match status" value="1"/>
</dbReference>
<evidence type="ECO:0000313" key="3">
    <source>
        <dbReference type="Proteomes" id="UP000271098"/>
    </source>
</evidence>
<dbReference type="EMBL" id="UYRT01031682">
    <property type="protein sequence ID" value="VDK73695.1"/>
    <property type="molecule type" value="Genomic_DNA"/>
</dbReference>
<name>A0A183DLF3_9BILA</name>
<dbReference type="Gene3D" id="3.40.50.720">
    <property type="entry name" value="NAD(P)-binding Rossmann-like Domain"/>
    <property type="match status" value="1"/>
</dbReference>
<dbReference type="InterPro" id="IPR036291">
    <property type="entry name" value="NAD(P)-bd_dom_sf"/>
</dbReference>
<evidence type="ECO:0000313" key="4">
    <source>
        <dbReference type="WBParaSite" id="GPUH_0000955501-mRNA-1"/>
    </source>
</evidence>
<evidence type="ECO:0000259" key="1">
    <source>
        <dbReference type="Pfam" id="PF03949"/>
    </source>
</evidence>
<feature type="domain" description="Malic enzyme NAD-binding" evidence="1">
    <location>
        <begin position="13"/>
        <end position="48"/>
    </location>
</feature>